<proteinExistence type="inferred from homology"/>
<dbReference type="PANTHER" id="PTHR33712">
    <property type="entry name" value="LIGHT-INDEPENDENT PROTOCHLOROPHYLLIDE REDUCTASE SUBUNIT B"/>
    <property type="match status" value="1"/>
</dbReference>
<gene>
    <name evidence="5" type="ORF">SAMN02745124_03368</name>
</gene>
<dbReference type="InterPro" id="IPR000510">
    <property type="entry name" value="Nase/OxRdtase_comp1"/>
</dbReference>
<accession>A0A1M5XUI9</accession>
<evidence type="ECO:0000256" key="3">
    <source>
        <dbReference type="RuleBase" id="RU004021"/>
    </source>
</evidence>
<dbReference type="RefSeq" id="WP_073377812.1">
    <property type="nucleotide sequence ID" value="NZ_FQXS01000023.1"/>
</dbReference>
<sequence>MTAPLPYISTTNACKLCKPLGAAIAFRGVAGCVPFLHGSQGCATYMRRYIISHFNEPIDIASSSLGEKHAVYGGAANLKIGLKNVMAAYQPEVIGVATTCLTETIGDNVPMILQEYREELGRAEGPAIVHVSTPSYGGTHMEGFHAAVRAVVEQLTEESAPHQRINLLGGFVSTADLRWLTSVCRDFGLEATLLPDYSESLDGEIAEEYQMLPSGGTSLPAIRAMGGARATVELGSTLPAETAGTHLQQRFHCRLERLGLPIGIGATDRLFTLFSELSGRQIPARHRGDRGRLIDALVDGHKYCSGKRAVLYGEEDLVVGMAAFLAEIGIRPVLCGSGGKSGRFRQAISAALDGLVDELPAVYEDIDFYDIEQATADTEIDLLVGNSKGYAWARRQQIPLIRIGFPIHDRIGGQRILHLGYQGAQALFDLIVNTLIEKKQDDSPVGYSYM</sequence>
<evidence type="ECO:0000256" key="2">
    <source>
        <dbReference type="ARBA" id="ARBA00023231"/>
    </source>
</evidence>
<comment type="similarity">
    <text evidence="1 3">Belongs to the NifD/NifK/NifE/NifN family.</text>
</comment>
<dbReference type="EMBL" id="FQXS01000023">
    <property type="protein sequence ID" value="SHI03485.1"/>
    <property type="molecule type" value="Genomic_DNA"/>
</dbReference>
<dbReference type="Gene3D" id="3.40.50.1980">
    <property type="entry name" value="Nitrogenase molybdenum iron protein domain"/>
    <property type="match status" value="3"/>
</dbReference>
<dbReference type="Pfam" id="PF00148">
    <property type="entry name" value="Oxidored_nitro"/>
    <property type="match status" value="1"/>
</dbReference>
<feature type="domain" description="Nitrogenase/oxidoreductase component 1" evidence="4">
    <location>
        <begin position="17"/>
        <end position="435"/>
    </location>
</feature>
<dbReference type="STRING" id="1121409.SAMN02745124_03368"/>
<keyword evidence="2 3" id="KW-0535">Nitrogen fixation</keyword>
<evidence type="ECO:0000259" key="4">
    <source>
        <dbReference type="Pfam" id="PF00148"/>
    </source>
</evidence>
<dbReference type="OrthoDB" id="9800746at2"/>
<dbReference type="InterPro" id="IPR050152">
    <property type="entry name" value="ChlB/BchB/BchZ"/>
</dbReference>
<dbReference type="AlphaFoldDB" id="A0A1M5XUI9"/>
<dbReference type="InterPro" id="IPR000318">
    <property type="entry name" value="Nase_comp1_CS"/>
</dbReference>
<dbReference type="GO" id="GO:0016163">
    <property type="term" value="F:nitrogenase activity"/>
    <property type="evidence" value="ECO:0007669"/>
    <property type="project" value="InterPro"/>
</dbReference>
<organism evidence="5 6">
    <name type="scientific">Desulfofustis glycolicus DSM 9705</name>
    <dbReference type="NCBI Taxonomy" id="1121409"/>
    <lineage>
        <taxon>Bacteria</taxon>
        <taxon>Pseudomonadati</taxon>
        <taxon>Thermodesulfobacteriota</taxon>
        <taxon>Desulfobulbia</taxon>
        <taxon>Desulfobulbales</taxon>
        <taxon>Desulfocapsaceae</taxon>
        <taxon>Desulfofustis</taxon>
    </lineage>
</organism>
<evidence type="ECO:0000313" key="5">
    <source>
        <dbReference type="EMBL" id="SHI03485.1"/>
    </source>
</evidence>
<keyword evidence="6" id="KW-1185">Reference proteome</keyword>
<evidence type="ECO:0000313" key="6">
    <source>
        <dbReference type="Proteomes" id="UP000184139"/>
    </source>
</evidence>
<dbReference type="Gene3D" id="1.20.89.10">
    <property type="entry name" value="Nitrogenase Molybdenum-iron Protein, subunit B, domain 4"/>
    <property type="match status" value="1"/>
</dbReference>
<evidence type="ECO:0000256" key="1">
    <source>
        <dbReference type="ARBA" id="ARBA00011002"/>
    </source>
</evidence>
<dbReference type="PANTHER" id="PTHR33712:SF7">
    <property type="entry name" value="LIGHT-INDEPENDENT PROTOCHLOROPHYLLIDE REDUCTASE SUBUNIT B"/>
    <property type="match status" value="1"/>
</dbReference>
<protein>
    <submittedName>
        <fullName evidence="5">Nitrogenase molybdenum-iron protein NifN</fullName>
    </submittedName>
</protein>
<dbReference type="Proteomes" id="UP000184139">
    <property type="component" value="Unassembled WGS sequence"/>
</dbReference>
<reference evidence="5 6" key="1">
    <citation type="submission" date="2016-11" db="EMBL/GenBank/DDBJ databases">
        <authorList>
            <person name="Jaros S."/>
            <person name="Januszkiewicz K."/>
            <person name="Wedrychowicz H."/>
        </authorList>
    </citation>
    <scope>NUCLEOTIDE SEQUENCE [LARGE SCALE GENOMIC DNA]</scope>
    <source>
        <strain evidence="5 6">DSM 9705</strain>
    </source>
</reference>
<dbReference type="PROSITE" id="PS00699">
    <property type="entry name" value="NITROGENASE_1_1"/>
    <property type="match status" value="1"/>
</dbReference>
<dbReference type="SUPFAM" id="SSF53807">
    <property type="entry name" value="Helical backbone' metal receptor"/>
    <property type="match status" value="1"/>
</dbReference>
<name>A0A1M5XUI9_9BACT</name>